<feature type="region of interest" description="Disordered" evidence="6">
    <location>
        <begin position="299"/>
        <end position="384"/>
    </location>
</feature>
<reference evidence="10" key="1">
    <citation type="journal article" date="2019" name="Int. J. Syst. Evol. Microbiol.">
        <title>The Global Catalogue of Microorganisms (GCM) 10K type strain sequencing project: providing services to taxonomists for standard genome sequencing and annotation.</title>
        <authorList>
            <consortium name="The Broad Institute Genomics Platform"/>
            <consortium name="The Broad Institute Genome Sequencing Center for Infectious Disease"/>
            <person name="Wu L."/>
            <person name="Ma J."/>
        </authorList>
    </citation>
    <scope>NUCLEOTIDE SEQUENCE [LARGE SCALE GENOMIC DNA]</scope>
    <source>
        <strain evidence="10">ZS-35-S2</strain>
    </source>
</reference>
<dbReference type="GO" id="GO:0008233">
    <property type="term" value="F:peptidase activity"/>
    <property type="evidence" value="ECO:0007669"/>
    <property type="project" value="UniProtKB-KW"/>
</dbReference>
<proteinExistence type="inferred from homology"/>
<evidence type="ECO:0000259" key="8">
    <source>
        <dbReference type="SMART" id="SM00244"/>
    </source>
</evidence>
<gene>
    <name evidence="9" type="primary">hflC</name>
    <name evidence="9" type="ORF">ACFSKQ_07610</name>
</gene>
<keyword evidence="4 7" id="KW-1133">Transmembrane helix</keyword>
<protein>
    <submittedName>
        <fullName evidence="9">Protease modulator HflC</fullName>
    </submittedName>
</protein>
<keyword evidence="9" id="KW-0645">Protease</keyword>
<evidence type="ECO:0000256" key="5">
    <source>
        <dbReference type="ARBA" id="ARBA00023136"/>
    </source>
</evidence>
<dbReference type="InterPro" id="IPR036013">
    <property type="entry name" value="Band_7/SPFH_dom_sf"/>
</dbReference>
<keyword evidence="5 7" id="KW-0472">Membrane</keyword>
<evidence type="ECO:0000256" key="3">
    <source>
        <dbReference type="ARBA" id="ARBA00022692"/>
    </source>
</evidence>
<evidence type="ECO:0000256" key="4">
    <source>
        <dbReference type="ARBA" id="ARBA00022989"/>
    </source>
</evidence>
<dbReference type="PANTHER" id="PTHR42911:SF1">
    <property type="entry name" value="MODULATOR OF FTSH PROTEASE HFLC"/>
    <property type="match status" value="1"/>
</dbReference>
<comment type="similarity">
    <text evidence="2">Belongs to the band 7/mec-2 family. HflC subfamily.</text>
</comment>
<feature type="transmembrane region" description="Helical" evidence="7">
    <location>
        <begin position="6"/>
        <end position="26"/>
    </location>
</feature>
<dbReference type="Gene3D" id="3.30.479.30">
    <property type="entry name" value="Band 7 domain"/>
    <property type="match status" value="1"/>
</dbReference>
<keyword evidence="10" id="KW-1185">Reference proteome</keyword>
<keyword evidence="9" id="KW-0378">Hydrolase</keyword>
<dbReference type="RefSeq" id="WP_209736947.1">
    <property type="nucleotide sequence ID" value="NZ_CP072611.1"/>
</dbReference>
<dbReference type="SMART" id="SM00244">
    <property type="entry name" value="PHB"/>
    <property type="match status" value="1"/>
</dbReference>
<feature type="domain" description="Band 7" evidence="8">
    <location>
        <begin position="21"/>
        <end position="189"/>
    </location>
</feature>
<dbReference type="SUPFAM" id="SSF117892">
    <property type="entry name" value="Band 7/SPFH domain"/>
    <property type="match status" value="1"/>
</dbReference>
<dbReference type="InterPro" id="IPR001107">
    <property type="entry name" value="Band_7"/>
</dbReference>
<comment type="caution">
    <text evidence="9">The sequence shown here is derived from an EMBL/GenBank/DDBJ whole genome shotgun (WGS) entry which is preliminary data.</text>
</comment>
<evidence type="ECO:0000313" key="10">
    <source>
        <dbReference type="Proteomes" id="UP001597371"/>
    </source>
</evidence>
<name>A0ABW5CK94_9HYPH</name>
<dbReference type="PANTHER" id="PTHR42911">
    <property type="entry name" value="MODULATOR OF FTSH PROTEASE HFLC"/>
    <property type="match status" value="1"/>
</dbReference>
<evidence type="ECO:0000313" key="9">
    <source>
        <dbReference type="EMBL" id="MFD2237331.1"/>
    </source>
</evidence>
<dbReference type="CDD" id="cd03405">
    <property type="entry name" value="SPFH_HflC"/>
    <property type="match status" value="1"/>
</dbReference>
<sequence>MNNRFYAVIAVVAAAVFVLYNSLFVVNEREKAIVLRFGEIQRVIDDPGLYFKLPFTFARADNVQKLSDRLQRLDLEGLRVQTAEGLFYQVDAFLAYRIQDAGRFRQQVAGGSLELAEQRLRTRFDSAIRAVYGQRSFEAALSNERQAMMVEVRDQIRPEAENLGLSLDDVRIRRTDLTDDVAQQTYERMRAERLAEAEGLRANGQVAAREIRAAADREVSETVAGAQRDAQILQGEGDAERNAIFASAFGANPEFFEFYRSMEAYRGAMENAGTTMVLSPSSDFFRYFNADIALSAEQGGGAPIAPPAAPPAAPATPEEGTQEEGAMEMPPLSPAAEEARRAAEEAARAISAGEEPPSILAPLPDDETVPGSEGAPDAEPAPAN</sequence>
<dbReference type="Pfam" id="PF01145">
    <property type="entry name" value="Band_7"/>
    <property type="match status" value="1"/>
</dbReference>
<accession>A0ABW5CK94</accession>
<dbReference type="GO" id="GO:0006508">
    <property type="term" value="P:proteolysis"/>
    <property type="evidence" value="ECO:0007669"/>
    <property type="project" value="UniProtKB-KW"/>
</dbReference>
<organism evidence="9 10">
    <name type="scientific">Aureimonas populi</name>
    <dbReference type="NCBI Taxonomy" id="1701758"/>
    <lineage>
        <taxon>Bacteria</taxon>
        <taxon>Pseudomonadati</taxon>
        <taxon>Pseudomonadota</taxon>
        <taxon>Alphaproteobacteria</taxon>
        <taxon>Hyphomicrobiales</taxon>
        <taxon>Aurantimonadaceae</taxon>
        <taxon>Aureimonas</taxon>
    </lineage>
</organism>
<evidence type="ECO:0000256" key="1">
    <source>
        <dbReference type="ARBA" id="ARBA00004167"/>
    </source>
</evidence>
<keyword evidence="3 7" id="KW-0812">Transmembrane</keyword>
<dbReference type="EMBL" id="JBHUIJ010000008">
    <property type="protein sequence ID" value="MFD2237331.1"/>
    <property type="molecule type" value="Genomic_DNA"/>
</dbReference>
<feature type="compositionally biased region" description="Basic and acidic residues" evidence="6">
    <location>
        <begin position="337"/>
        <end position="347"/>
    </location>
</feature>
<evidence type="ECO:0000256" key="2">
    <source>
        <dbReference type="ARBA" id="ARBA00007862"/>
    </source>
</evidence>
<comment type="subcellular location">
    <subcellularLocation>
        <location evidence="1">Membrane</location>
        <topology evidence="1">Single-pass membrane protein</topology>
    </subcellularLocation>
</comment>
<dbReference type="Proteomes" id="UP001597371">
    <property type="component" value="Unassembled WGS sequence"/>
</dbReference>
<evidence type="ECO:0000256" key="6">
    <source>
        <dbReference type="SAM" id="MobiDB-lite"/>
    </source>
</evidence>
<feature type="compositionally biased region" description="Pro residues" evidence="6">
    <location>
        <begin position="304"/>
        <end position="314"/>
    </location>
</feature>
<dbReference type="InterPro" id="IPR010200">
    <property type="entry name" value="HflC"/>
</dbReference>
<evidence type="ECO:0000256" key="7">
    <source>
        <dbReference type="SAM" id="Phobius"/>
    </source>
</evidence>